<name>A0A8S4A975_9EUPU</name>
<comment type="similarity">
    <text evidence="2">Belongs to the thymidylate kinase family.</text>
</comment>
<dbReference type="AlphaFoldDB" id="A0A8S4A975"/>
<dbReference type="GO" id="GO:0005829">
    <property type="term" value="C:cytosol"/>
    <property type="evidence" value="ECO:0007669"/>
    <property type="project" value="TreeGrafter"/>
</dbReference>
<dbReference type="Gene3D" id="3.40.50.300">
    <property type="entry name" value="P-loop containing nucleotide triphosphate hydrolases"/>
    <property type="match status" value="1"/>
</dbReference>
<dbReference type="GO" id="GO:0006233">
    <property type="term" value="P:dTDP biosynthetic process"/>
    <property type="evidence" value="ECO:0007669"/>
    <property type="project" value="InterPro"/>
</dbReference>
<evidence type="ECO:0000313" key="11">
    <source>
        <dbReference type="EMBL" id="CAG5136845.1"/>
    </source>
</evidence>
<comment type="caution">
    <text evidence="11">The sequence shown here is derived from an EMBL/GenBank/DDBJ whole genome shotgun (WGS) entry which is preliminary data.</text>
</comment>
<evidence type="ECO:0000256" key="1">
    <source>
        <dbReference type="ARBA" id="ARBA00004992"/>
    </source>
</evidence>
<keyword evidence="7" id="KW-0547">Nucleotide-binding</keyword>
<accession>A0A8S4A975</accession>
<dbReference type="SUPFAM" id="SSF52540">
    <property type="entry name" value="P-loop containing nucleoside triphosphate hydrolases"/>
    <property type="match status" value="1"/>
</dbReference>
<proteinExistence type="inferred from homology"/>
<sequence>MNGCVKAGLRGALIVLEGCDRSGKSTQCSKLVERLVQEGRQVLLMRFPDRTTPIGQMIDSYLQQTVELDDHVVHLLFSSNRWEAMRKMTELLQSGTTIIVDRYAYSGVAYSAAKGLSVDWCRQPDVGLLKPDKVLYITVSPEKAAERGQFGTERYEKLDFQQKVNNMFLYLKDPSYWQTVSGEGSIDVVHAEIYKLATQTIKESEHLPLLKLWTKD</sequence>
<organism evidence="11 12">
    <name type="scientific">Candidula unifasciata</name>
    <dbReference type="NCBI Taxonomy" id="100452"/>
    <lineage>
        <taxon>Eukaryota</taxon>
        <taxon>Metazoa</taxon>
        <taxon>Spiralia</taxon>
        <taxon>Lophotrochozoa</taxon>
        <taxon>Mollusca</taxon>
        <taxon>Gastropoda</taxon>
        <taxon>Heterobranchia</taxon>
        <taxon>Euthyneura</taxon>
        <taxon>Panpulmonata</taxon>
        <taxon>Eupulmonata</taxon>
        <taxon>Stylommatophora</taxon>
        <taxon>Helicina</taxon>
        <taxon>Helicoidea</taxon>
        <taxon>Geomitridae</taxon>
        <taxon>Candidula</taxon>
    </lineage>
</organism>
<protein>
    <recommendedName>
        <fullName evidence="4">Thymidylate kinase</fullName>
        <ecNumber evidence="3">2.7.4.9</ecNumber>
    </recommendedName>
</protein>
<comment type="pathway">
    <text evidence="1">Pyrimidine metabolism; dTTP biosynthesis.</text>
</comment>
<dbReference type="PROSITE" id="PS01331">
    <property type="entry name" value="THYMIDYLATE_KINASE"/>
    <property type="match status" value="1"/>
</dbReference>
<dbReference type="PANTHER" id="PTHR10344">
    <property type="entry name" value="THYMIDYLATE KINASE"/>
    <property type="match status" value="1"/>
</dbReference>
<reference evidence="11" key="1">
    <citation type="submission" date="2021-04" db="EMBL/GenBank/DDBJ databases">
        <authorList>
            <consortium name="Molecular Ecology Group"/>
        </authorList>
    </citation>
    <scope>NUCLEOTIDE SEQUENCE</scope>
</reference>
<evidence type="ECO:0000256" key="3">
    <source>
        <dbReference type="ARBA" id="ARBA00012980"/>
    </source>
</evidence>
<dbReference type="GO" id="GO:0005524">
    <property type="term" value="F:ATP binding"/>
    <property type="evidence" value="ECO:0007669"/>
    <property type="project" value="UniProtKB-KW"/>
</dbReference>
<gene>
    <name evidence="11" type="ORF">CUNI_LOCUS22403</name>
</gene>
<dbReference type="Pfam" id="PF02223">
    <property type="entry name" value="Thymidylate_kin"/>
    <property type="match status" value="1"/>
</dbReference>
<evidence type="ECO:0000256" key="4">
    <source>
        <dbReference type="ARBA" id="ARBA00017144"/>
    </source>
</evidence>
<evidence type="ECO:0000256" key="5">
    <source>
        <dbReference type="ARBA" id="ARBA00022679"/>
    </source>
</evidence>
<evidence type="ECO:0000259" key="10">
    <source>
        <dbReference type="Pfam" id="PF02223"/>
    </source>
</evidence>
<feature type="domain" description="Thymidylate kinase-like" evidence="10">
    <location>
        <begin position="16"/>
        <end position="193"/>
    </location>
</feature>
<dbReference type="InterPro" id="IPR018094">
    <property type="entry name" value="Thymidylate_kinase"/>
</dbReference>
<dbReference type="EC" id="2.7.4.9" evidence="3"/>
<dbReference type="GO" id="GO:0006227">
    <property type="term" value="P:dUDP biosynthetic process"/>
    <property type="evidence" value="ECO:0007669"/>
    <property type="project" value="TreeGrafter"/>
</dbReference>
<dbReference type="NCBIfam" id="TIGR00041">
    <property type="entry name" value="DTMP_kinase"/>
    <property type="match status" value="1"/>
</dbReference>
<dbReference type="Proteomes" id="UP000678393">
    <property type="component" value="Unassembled WGS sequence"/>
</dbReference>
<dbReference type="InterPro" id="IPR018095">
    <property type="entry name" value="Thymidylate_kin_CS"/>
</dbReference>
<dbReference type="EMBL" id="CAJHNH020008578">
    <property type="protein sequence ID" value="CAG5136845.1"/>
    <property type="molecule type" value="Genomic_DNA"/>
</dbReference>
<dbReference type="GO" id="GO:0006235">
    <property type="term" value="P:dTTP biosynthetic process"/>
    <property type="evidence" value="ECO:0007669"/>
    <property type="project" value="TreeGrafter"/>
</dbReference>
<evidence type="ECO:0000256" key="9">
    <source>
        <dbReference type="ARBA" id="ARBA00022840"/>
    </source>
</evidence>
<dbReference type="FunFam" id="3.40.50.300:FF:000679">
    <property type="entry name" value="Thymidylate kinase"/>
    <property type="match status" value="1"/>
</dbReference>
<keyword evidence="12" id="KW-1185">Reference proteome</keyword>
<dbReference type="InterPro" id="IPR039430">
    <property type="entry name" value="Thymidylate_kin-like_dom"/>
</dbReference>
<dbReference type="GO" id="GO:0004798">
    <property type="term" value="F:dTMP kinase activity"/>
    <property type="evidence" value="ECO:0007669"/>
    <property type="project" value="UniProtKB-EC"/>
</dbReference>
<keyword evidence="6" id="KW-0545">Nucleotide biosynthesis</keyword>
<dbReference type="GO" id="GO:0004550">
    <property type="term" value="F:nucleoside diphosphate kinase activity"/>
    <property type="evidence" value="ECO:0007669"/>
    <property type="project" value="TreeGrafter"/>
</dbReference>
<evidence type="ECO:0000256" key="8">
    <source>
        <dbReference type="ARBA" id="ARBA00022777"/>
    </source>
</evidence>
<dbReference type="OrthoDB" id="425602at2759"/>
<evidence type="ECO:0000256" key="7">
    <source>
        <dbReference type="ARBA" id="ARBA00022741"/>
    </source>
</evidence>
<evidence type="ECO:0000313" key="12">
    <source>
        <dbReference type="Proteomes" id="UP000678393"/>
    </source>
</evidence>
<evidence type="ECO:0000256" key="2">
    <source>
        <dbReference type="ARBA" id="ARBA00009776"/>
    </source>
</evidence>
<keyword evidence="5" id="KW-0808">Transferase</keyword>
<dbReference type="GO" id="GO:0005634">
    <property type="term" value="C:nucleus"/>
    <property type="evidence" value="ECO:0007669"/>
    <property type="project" value="TreeGrafter"/>
</dbReference>
<dbReference type="CDD" id="cd01672">
    <property type="entry name" value="TMPK"/>
    <property type="match status" value="1"/>
</dbReference>
<keyword evidence="9" id="KW-0067">ATP-binding</keyword>
<keyword evidence="8" id="KW-0418">Kinase</keyword>
<dbReference type="HAMAP" id="MF_00165">
    <property type="entry name" value="Thymidylate_kinase"/>
    <property type="match status" value="1"/>
</dbReference>
<evidence type="ECO:0000256" key="6">
    <source>
        <dbReference type="ARBA" id="ARBA00022727"/>
    </source>
</evidence>
<dbReference type="InterPro" id="IPR027417">
    <property type="entry name" value="P-loop_NTPase"/>
</dbReference>
<dbReference type="PANTHER" id="PTHR10344:SF1">
    <property type="entry name" value="THYMIDYLATE KINASE"/>
    <property type="match status" value="1"/>
</dbReference>